<evidence type="ECO:0000256" key="2">
    <source>
        <dbReference type="SAM" id="MobiDB-lite"/>
    </source>
</evidence>
<dbReference type="Pfam" id="PF00582">
    <property type="entry name" value="Usp"/>
    <property type="match status" value="1"/>
</dbReference>
<dbReference type="InterPro" id="IPR006016">
    <property type="entry name" value="UspA"/>
</dbReference>
<dbReference type="PANTHER" id="PTHR46268">
    <property type="entry name" value="STRESS RESPONSE PROTEIN NHAX"/>
    <property type="match status" value="1"/>
</dbReference>
<sequence>MLFEWLYWMYSQILYPTDGSENAEAAFDHLESIALNHDATVHVLFIVDPGHVGSGMIAELSPDNISGMTGESSTGKQSGMRGSPEIPEETRRSLFEYGETVVDDVADDLGEVGTRTEVQVGADVYQKILDYADDHHIDLITMGTHGRRGVDHYLLGSVAEKVVRLSDAPVLTIRHSE</sequence>
<accession>A5YSD1</accession>
<evidence type="ECO:0000313" key="4">
    <source>
        <dbReference type="EMBL" id="ABQ75888.1"/>
    </source>
</evidence>
<dbReference type="SUPFAM" id="SSF52402">
    <property type="entry name" value="Adenine nucleotide alpha hydrolases-like"/>
    <property type="match status" value="1"/>
</dbReference>
<dbReference type="PRINTS" id="PR01438">
    <property type="entry name" value="UNVRSLSTRESS"/>
</dbReference>
<dbReference type="CDD" id="cd00293">
    <property type="entry name" value="USP-like"/>
    <property type="match status" value="1"/>
</dbReference>
<dbReference type="AlphaFoldDB" id="A5YSD1"/>
<dbReference type="Gene3D" id="3.40.50.620">
    <property type="entry name" value="HUPs"/>
    <property type="match status" value="1"/>
</dbReference>
<dbReference type="EMBL" id="EF583987">
    <property type="protein sequence ID" value="ABQ75888.1"/>
    <property type="molecule type" value="Genomic_DNA"/>
</dbReference>
<evidence type="ECO:0000259" key="3">
    <source>
        <dbReference type="Pfam" id="PF00582"/>
    </source>
</evidence>
<dbReference type="PANTHER" id="PTHR46268:SF6">
    <property type="entry name" value="UNIVERSAL STRESS PROTEIN UP12"/>
    <property type="match status" value="1"/>
</dbReference>
<evidence type="ECO:0000256" key="1">
    <source>
        <dbReference type="ARBA" id="ARBA00008791"/>
    </source>
</evidence>
<protein>
    <submittedName>
        <fullName evidence="4">Probable stress response protein</fullName>
    </submittedName>
</protein>
<dbReference type="InterPro" id="IPR006015">
    <property type="entry name" value="Universal_stress_UspA"/>
</dbReference>
<organism evidence="4">
    <name type="scientific">uncultured haloarchaeon</name>
    <dbReference type="NCBI Taxonomy" id="160804"/>
    <lineage>
        <taxon>Archaea</taxon>
        <taxon>Methanobacteriati</taxon>
        <taxon>Methanobacteriota</taxon>
        <taxon>Stenosarchaea group</taxon>
        <taxon>Halobacteria</taxon>
        <taxon>Halobacteriales</taxon>
        <taxon>Halobacteriaceae</taxon>
        <taxon>environmental samples</taxon>
    </lineage>
</organism>
<dbReference type="InterPro" id="IPR014729">
    <property type="entry name" value="Rossmann-like_a/b/a_fold"/>
</dbReference>
<feature type="domain" description="UspA" evidence="3">
    <location>
        <begin position="9"/>
        <end position="174"/>
    </location>
</feature>
<proteinExistence type="inferred from homology"/>
<comment type="similarity">
    <text evidence="1">Belongs to the universal stress protein A family.</text>
</comment>
<feature type="region of interest" description="Disordered" evidence="2">
    <location>
        <begin position="63"/>
        <end position="86"/>
    </location>
</feature>
<name>A5YSD1_9EURY</name>
<feature type="compositionally biased region" description="Polar residues" evidence="2">
    <location>
        <begin position="63"/>
        <end position="77"/>
    </location>
</feature>
<reference evidence="4" key="1">
    <citation type="journal article" date="2007" name="ISME J.">
        <title>Genomic plasticity in prokaryotes: the case of the square haloarchaeon.</title>
        <authorList>
            <person name="Cuadros-Orellana S."/>
            <person name="Martin-Cuadrado A.B."/>
            <person name="Legault B."/>
            <person name="D'Auria G."/>
            <person name="Zhaxybayeva O."/>
            <person name="Papke R.T."/>
            <person name="Rodriguez-Valera F."/>
        </authorList>
    </citation>
    <scope>NUCLEOTIDE SEQUENCE</scope>
</reference>